<reference evidence="2 3" key="1">
    <citation type="submission" date="2023-10" db="EMBL/GenBank/DDBJ databases">
        <title>179-bfca-hs.</title>
        <authorList>
            <person name="Miliotis G."/>
            <person name="Sengupta P."/>
            <person name="Hameed A."/>
            <person name="Chuvochina M."/>
            <person name="Mcdonagh F."/>
            <person name="Simpson A.C."/>
            <person name="Singh N.K."/>
            <person name="Rekha P.D."/>
            <person name="Raman K."/>
            <person name="Hugenholtz P."/>
            <person name="Venkateswaran K."/>
        </authorList>
    </citation>
    <scope>NUCLEOTIDE SEQUENCE [LARGE SCALE GENOMIC DNA]</scope>
    <source>
        <strain evidence="2 3">179-BFC-A-HS</strain>
    </source>
</reference>
<comment type="caution">
    <text evidence="2">The sequence shown here is derived from an EMBL/GenBank/DDBJ whole genome shotgun (WGS) entry which is preliminary data.</text>
</comment>
<keyword evidence="1" id="KW-0812">Transmembrane</keyword>
<dbReference type="Proteomes" id="UP001228376">
    <property type="component" value="Unassembled WGS sequence"/>
</dbReference>
<name>A0ABU5CJH1_9BACI</name>
<dbReference type="EMBL" id="JAROCA020000002">
    <property type="protein sequence ID" value="MDY0406455.1"/>
    <property type="molecule type" value="Genomic_DNA"/>
</dbReference>
<keyword evidence="1" id="KW-0472">Membrane</keyword>
<evidence type="ECO:0008006" key="4">
    <source>
        <dbReference type="Google" id="ProtNLM"/>
    </source>
</evidence>
<evidence type="ECO:0000256" key="1">
    <source>
        <dbReference type="SAM" id="Phobius"/>
    </source>
</evidence>
<proteinExistence type="predicted"/>
<sequence length="64" mass="7775">MFIDSWSAFWFLIPTVLYLIVIVFAVYFVLKIMKFMNEKIKLDREKNEKLTEIIQALNQDKEMK</sequence>
<protein>
    <recommendedName>
        <fullName evidence="4">DUF4083 domain-containing protein</fullName>
    </recommendedName>
</protein>
<evidence type="ECO:0000313" key="2">
    <source>
        <dbReference type="EMBL" id="MDY0406455.1"/>
    </source>
</evidence>
<keyword evidence="3" id="KW-1185">Reference proteome</keyword>
<dbReference type="RefSeq" id="WP_306066555.1">
    <property type="nucleotide sequence ID" value="NZ_JAROCA020000002.1"/>
</dbReference>
<keyword evidence="1" id="KW-1133">Transmembrane helix</keyword>
<feature type="transmembrane region" description="Helical" evidence="1">
    <location>
        <begin position="6"/>
        <end position="30"/>
    </location>
</feature>
<gene>
    <name evidence="2" type="ORF">P5G51_014760</name>
</gene>
<accession>A0ABU5CJH1</accession>
<organism evidence="2 3">
    <name type="scientific">Tigheibacillus jepli</name>
    <dbReference type="NCBI Taxonomy" id="3035914"/>
    <lineage>
        <taxon>Bacteria</taxon>
        <taxon>Bacillati</taxon>
        <taxon>Bacillota</taxon>
        <taxon>Bacilli</taxon>
        <taxon>Bacillales</taxon>
        <taxon>Bacillaceae</taxon>
        <taxon>Tigheibacillus</taxon>
    </lineage>
</organism>
<evidence type="ECO:0000313" key="3">
    <source>
        <dbReference type="Proteomes" id="UP001228376"/>
    </source>
</evidence>